<dbReference type="Proteomes" id="UP000006757">
    <property type="component" value="Unassembled WGS sequence"/>
</dbReference>
<accession>K1WW08</accession>
<comment type="caution">
    <text evidence="1">The sequence shown here is derived from an EMBL/GenBank/DDBJ whole genome shotgun (WGS) entry which is preliminary data.</text>
</comment>
<evidence type="ECO:0000313" key="2">
    <source>
        <dbReference type="Proteomes" id="UP000006757"/>
    </source>
</evidence>
<proteinExistence type="predicted"/>
<protein>
    <submittedName>
        <fullName evidence="1">Uncharacterized protein</fullName>
    </submittedName>
</protein>
<dbReference type="HOGENOM" id="CLU_1147878_0_0_1"/>
<organism evidence="1 2">
    <name type="scientific">Trichosporon asahii var. asahii (strain CBS 8904)</name>
    <name type="common">Yeast</name>
    <dbReference type="NCBI Taxonomy" id="1220162"/>
    <lineage>
        <taxon>Eukaryota</taxon>
        <taxon>Fungi</taxon>
        <taxon>Dikarya</taxon>
        <taxon>Basidiomycota</taxon>
        <taxon>Agaricomycotina</taxon>
        <taxon>Tremellomycetes</taxon>
        <taxon>Trichosporonales</taxon>
        <taxon>Trichosporonaceae</taxon>
        <taxon>Trichosporon</taxon>
    </lineage>
</organism>
<reference evidence="1 2" key="1">
    <citation type="journal article" date="2012" name="Eukaryot. Cell">
        <title>Genome sequence of the Trichosporon asahii environmental strain CBS 8904.</title>
        <authorList>
            <person name="Yang R.Y."/>
            <person name="Li H.T."/>
            <person name="Zhu H."/>
            <person name="Zhou G.P."/>
            <person name="Wang M."/>
            <person name="Wang L."/>
        </authorList>
    </citation>
    <scope>NUCLEOTIDE SEQUENCE [LARGE SCALE GENOMIC DNA]</scope>
    <source>
        <strain evidence="1 2">CBS 8904</strain>
    </source>
</reference>
<gene>
    <name evidence="1" type="ORF">A1Q2_00693</name>
</gene>
<sequence length="242" mass="26745">MNRQHVRPLFADIQGGDCQLPAMMGYIRQLVDSQDSRAVAHNAATAYLALIMAFSDRGLLEVAWAPRLLIEVDNQEFEIILDDPEMVETAITTRSSDQVSHSLAIMKKHNRPRPLAPVKGRLDAFLTTIATGDWSLLANPVSATFVENEQHGEDTVPGKDRALQTVVNRLLALEALDRKELSLSVATNIAYWKLGEAYSLFAESKGPLLGGQRNSRAEQKAIFDLLCSERDFQAASNSLRGQ</sequence>
<evidence type="ECO:0000313" key="1">
    <source>
        <dbReference type="EMBL" id="EKD04994.1"/>
    </source>
</evidence>
<dbReference type="EMBL" id="AMBO01000167">
    <property type="protein sequence ID" value="EKD04994.1"/>
    <property type="molecule type" value="Genomic_DNA"/>
</dbReference>
<dbReference type="AlphaFoldDB" id="K1WW08"/>
<name>K1WW08_TRIAC</name>
<keyword evidence="2" id="KW-1185">Reference proteome</keyword>
<dbReference type="InParanoid" id="K1WW08"/>